<dbReference type="EMBL" id="MSCM01000002">
    <property type="protein sequence ID" value="PQJ76602.1"/>
    <property type="molecule type" value="Genomic_DNA"/>
</dbReference>
<dbReference type="SUPFAM" id="SSF51445">
    <property type="entry name" value="(Trans)glycosidases"/>
    <property type="match status" value="1"/>
</dbReference>
<dbReference type="OrthoDB" id="9816120at2"/>
<evidence type="ECO:0008006" key="3">
    <source>
        <dbReference type="Google" id="ProtNLM"/>
    </source>
</evidence>
<dbReference type="InterPro" id="IPR017853">
    <property type="entry name" value="GH"/>
</dbReference>
<proteinExistence type="predicted"/>
<gene>
    <name evidence="1" type="ORF">BTO16_11965</name>
</gene>
<comment type="caution">
    <text evidence="1">The sequence shown here is derived from an EMBL/GenBank/DDBJ whole genome shotgun (WGS) entry which is preliminary data.</text>
</comment>
<protein>
    <recommendedName>
        <fullName evidence="3">Glycosyl hydrolase family 30 beta sandwich domain-containing protein</fullName>
    </recommendedName>
</protein>
<dbReference type="PROSITE" id="PS51257">
    <property type="entry name" value="PROKAR_LIPOPROTEIN"/>
    <property type="match status" value="1"/>
</dbReference>
<organism evidence="1 2">
    <name type="scientific">Polaribacter glomeratus</name>
    <dbReference type="NCBI Taxonomy" id="102"/>
    <lineage>
        <taxon>Bacteria</taxon>
        <taxon>Pseudomonadati</taxon>
        <taxon>Bacteroidota</taxon>
        <taxon>Flavobacteriia</taxon>
        <taxon>Flavobacteriales</taxon>
        <taxon>Flavobacteriaceae</taxon>
    </lineage>
</organism>
<sequence>MKKITYILLLCVVVFSCKKDVEDEIIGGGVSGEGDNWFAGLDLPLADKTGYPYESAKMTTATLSINSSNTIAANNLLLGANFGGFSTNDEKEIVRFLKPVTVRFPSGVWANWYNWEKDMSEYDATDPYDIGEFHRGVMDTWANNNTKAGFPGLTDLHAEMGFNTIFTYNVNYDNAAKSVARLKDSEAKGFDVKYIELGNEQFWLDQRSSKTSTPIKYFFTVRPISAALKAAKPGLKISVPMGWRTDQAAYNLQIGIFSKTYFDAISLHKYIDPERTDPKIIKSIETYKTILTPRIELKNSTKFVQDFAPGKPVWLTEWGVSCGLNAASFLGQADAYMYLFENQDTYERAEWFGLTTALNPMYSFGDEFTDNGGRPEKSLRNMKKTGHGAVYEILRDVFEDSQIYETSISTRILDTGVNAVEAKAVTKNGKTLIFAVNKTVRSVPFRVKLDGTVLTSSKKHEALFFESLQDNKYLNLDQSALTLIDEGTSVIILPPLSVNKISL</sequence>
<dbReference type="Gene3D" id="3.20.20.80">
    <property type="entry name" value="Glycosidases"/>
    <property type="match status" value="1"/>
</dbReference>
<dbReference type="RefSeq" id="WP_105021919.1">
    <property type="nucleotide sequence ID" value="NZ_MSCM01000002.1"/>
</dbReference>
<dbReference type="AlphaFoldDB" id="A0A2S7WH66"/>
<evidence type="ECO:0000313" key="1">
    <source>
        <dbReference type="EMBL" id="PQJ76602.1"/>
    </source>
</evidence>
<dbReference type="Proteomes" id="UP000239068">
    <property type="component" value="Unassembled WGS sequence"/>
</dbReference>
<keyword evidence="2" id="KW-1185">Reference proteome</keyword>
<name>A0A2S7WH66_9FLAO</name>
<accession>A0A2S7WH66</accession>
<evidence type="ECO:0000313" key="2">
    <source>
        <dbReference type="Proteomes" id="UP000239068"/>
    </source>
</evidence>
<reference evidence="1 2" key="1">
    <citation type="submission" date="2016-12" db="EMBL/GenBank/DDBJ databases">
        <title>Trade-off between light-utilization and light-protection in marine flavobacteria.</title>
        <authorList>
            <person name="Kumagai Y."/>
            <person name="Yoshizawa S."/>
            <person name="Kogure K."/>
            <person name="Iwasaki W."/>
        </authorList>
    </citation>
    <scope>NUCLEOTIDE SEQUENCE [LARGE SCALE GENOMIC DNA]</scope>
    <source>
        <strain evidence="1 2">ATCC 43844</strain>
    </source>
</reference>